<dbReference type="GeneID" id="80538118"/>
<dbReference type="Proteomes" id="UP000830719">
    <property type="component" value="Segment"/>
</dbReference>
<evidence type="ECO:0000313" key="2">
    <source>
        <dbReference type="EMBL" id="QEI03688.1"/>
    </source>
</evidence>
<dbReference type="EMBL" id="MK419956">
    <property type="protein sequence ID" value="QEI03688.1"/>
    <property type="molecule type" value="Genomic_DNA"/>
</dbReference>
<dbReference type="RefSeq" id="YP_010799681.1">
    <property type="nucleotide sequence ID" value="NC_076682.1"/>
</dbReference>
<name>A0AAE6IQT1_9ABAC</name>
<keyword evidence="3" id="KW-1185">Reference proteome</keyword>
<dbReference type="Pfam" id="PF05028">
    <property type="entry name" value="PARG_cat_C"/>
    <property type="match status" value="1"/>
</dbReference>
<evidence type="ECO:0000259" key="1">
    <source>
        <dbReference type="Pfam" id="PF05028"/>
    </source>
</evidence>
<proteinExistence type="predicted"/>
<evidence type="ECO:0000313" key="3">
    <source>
        <dbReference type="Proteomes" id="UP000830719"/>
    </source>
</evidence>
<dbReference type="GO" id="GO:0004649">
    <property type="term" value="F:poly(ADP-ribose) glycohydrolase activity"/>
    <property type="evidence" value="ECO:0007669"/>
    <property type="project" value="InterPro"/>
</dbReference>
<accession>A0AAE6IQT1</accession>
<dbReference type="KEGG" id="vg:80538118"/>
<organism evidence="2 3">
    <name type="scientific">Rachiplusia nu nucleopolyhedrovirus</name>
    <dbReference type="NCBI Taxonomy" id="2605775"/>
    <lineage>
        <taxon>Viruses</taxon>
        <taxon>Viruses incertae sedis</taxon>
        <taxon>Naldaviricetes</taxon>
        <taxon>Lefavirales</taxon>
        <taxon>Baculoviridae</taxon>
        <taxon>Alphabaculovirus</taxon>
        <taxon>Alphabaculovirus ranus</taxon>
    </lineage>
</organism>
<dbReference type="InterPro" id="IPR046372">
    <property type="entry name" value="PARG_cat_C"/>
</dbReference>
<protein>
    <recommendedName>
        <fullName evidence="1">PARG catalytic Macro domain-containing protein</fullName>
    </recommendedName>
</protein>
<dbReference type="GO" id="GO:0006282">
    <property type="term" value="P:regulation of DNA repair"/>
    <property type="evidence" value="ECO:0007669"/>
    <property type="project" value="InterPro"/>
</dbReference>
<reference evidence="2" key="1">
    <citation type="submission" date="2019-01" db="EMBL/GenBank/DDBJ databases">
        <authorList>
            <person name="Trentin L.B."/>
            <person name="Santos E.R."/>
            <person name="Silva L.A."/>
            <person name="Sosa-Gomez D.R."/>
            <person name="Ribeiro B.M."/>
            <person name="Ardisson-Araujo D.M.P."/>
        </authorList>
    </citation>
    <scope>NUCLEOTIDE SEQUENCE</scope>
    <source>
        <strain evidence="2">VPN54</strain>
    </source>
</reference>
<feature type="domain" description="PARG catalytic Macro" evidence="1">
    <location>
        <begin position="308"/>
        <end position="494"/>
    </location>
</feature>
<sequence length="534" mass="61859">MESFIILDSFIIQYVSLQDSILATFNSLNSLSNDLRTNNITQFSEISNRLKQHQQSFRDLKRQLGNVIYDEKSNLSRNYLMESINYDEKTIDEAIELIDHIKTNVPIVFKSPSTVSAKINVSDFAQLSSAETMTTPFNTVPDIKFIEIMRSYLGDVTSGEILYSEILQEEDFKYQVEFEIILRKSISGIGLYRDMDLNRVDCLTIITQAFFLNNVRDLDFSNIKRNDTPIKREKIICLFTYFIAMFSYMRESMCPALYKPIIIQHNQTDFTAIEQIRTANKNVNPSNVNIEEFTAIHKYYKHRTFRSYDLIVDYAEKKIGNYALTDSANYEDVMFMKYPELYAVSYFINKDKSQVFADNDSYLISNIIQFNLVKNAMQQSKHMNNAPDLFGITYVNIVAFESCDLKVHLGSRQSDKAHLDRMILKLYSGLLLNRNTRRFNNDIEDEPDAFIRLHAGSGINDCTENKTFQFLIELLVCTVLNYQLCYCVRSFEQLSELNDTVEAVGRMNAAELYFKLVNYDFSTTGPVNFQSSEA</sequence>